<dbReference type="PANTHER" id="PTHR47236:SF4">
    <property type="entry name" value="GENE 9195-RELATED"/>
    <property type="match status" value="1"/>
</dbReference>
<feature type="compositionally biased region" description="Basic and acidic residues" evidence="2">
    <location>
        <begin position="2619"/>
        <end position="2634"/>
    </location>
</feature>
<feature type="compositionally biased region" description="Basic and acidic residues" evidence="2">
    <location>
        <begin position="2553"/>
        <end position="2562"/>
    </location>
</feature>
<sequence>MNNRGQKPTITLNYYYLNQFQYPCPEGTYSPFTDNKDITQCIVCPAGHYCLTGSATPSGLCSSGSFCPQGSKNSTSQPCPGGTYQPFEGARSIGECLICPLGSYCSKNSSSPVQCPKGTIGDFAGLEYSLNSTQGWGCSICPAGYYCPILGMIDPFPCGTGKYSQPGALSCDTCNFDHYCANLTTTYDEMIASKCDFGFNCTEGTSVKPFNPDYSCKAGYYCQKSVQYPCPQGTYNPVIGAANSSYCLETPAGYYSDKEASTQYKTNICPEGYFCPKGSISGKDYQCPEGSYRNIQGATSASDCGTCPTGHYCPTESREVFVCPQGYYCPQSSVYAIPCPVGTFGASKGLREESECTPCYAGRYCSQKGLSEPDGLCDAGYYCISGAYTATPTDNITGNVCPAGGYCGLGSKKPSFCEPGKYNPSIGKSVKSDCKQCDPGYYCSGSSSSTPTGKCQAGYYCPSGSKFPTEQIALEGYNTSAGASIQKECPAGTYNPKQGQSSCQSCPAGYLCSTKGLSTPTDCGYGNYCIQGSSSVEQCTKGTYNDELNAKSVADCKACPPGQYCFFLGSSKPTGNCSQGYYCKTEAISDSPADDPNGKYGICPQGYYCPKATGAPIPCPSGTYGEFKGLNNKDQCTDCPLGKYCQSGGLKEAEGDCEPGYFCNATRTKLSRPNNTFCLEGEYCEKGFIAPKNCPAGTYQNQNKSDVCHPCPKGYYCPEKTSDFRNYTCPKGYYCPLSTGDYKDHPCPIGSYNPQIKRSSLADCIPCDPGKVCLNDTAQTEPNVSCPAGQYCTLGAPNVTVDPSLNITLRYNKSGDTCKVGYYCPQGSSFQLPCSPGYYCGTTGLSTPTGQCDAGYYCVGGASKKNPTILSTDKGAICPAGYYCPLGSSSPLACPAGTFNSLTQKDALSDCLNCTSKFYCADAATVTPTLKCPAGYYCPGGSSTGVENICPIGSKCPLGQDQPIACSGTTEYQDEQGKSTCKTCVSGYYCNNTHIIKCQPQKEYISYYCPGSTNRNKQLCPPGTFTNKDGAASLADCVHCPPGKYCPNDVSTQRKIIDCPEGYYCLRGTYTNYTLCPVGFYCPLGTNAPIPCKAGMYCDQQGLSAPVGNCSAGYYCTYESFNVAAILGGKKICVDFISGTNCYRGSTSSTQNLCPIGAFCPAGSDTATLCPIGTYQNKTGMTSVSDCTKCEKGQSCPHRGMTSPSTNCSSGYYCPEGSTSDQPVGNECQPGYYCPQGVSQQIQCPIDSYQPFKMKASCLQCPISYYCPNTGMDVPMICPKGYFCNGSPSTLKKCPAGQFSDIEGLNSSSQCQFCLNGQYCSNEAQVTPTGNCQAGYYCYVNNLILITQQNPQSTICPKGSYCPSGSILPIKCPPGTYNDQQGSIDINACIKCEAGYICDKYGMQSKSEFKSCPEGYYCLEGAKGIQTLGVNVFICPKGYFCKSGSNDKTQCPIGSYNPTEGQSACLACQEGYTCDQTGTTVPDDCPKGNYCPVGSLTLIPSTSNKKICPAGTFNSLTNLKAETECQICPKGRYCVAGETNPEGSGPCNAGFLCDNGAKSANDTSKKCPTGHYCEKGALYPKQCPEGTEQKLEGAVDISYCIPCPEGNYTDKKGTTNCSRCMNGFYCIKGSTTPKPTDGTMGRLCDANHYCISGLEYKCSSFSYQNIKGQSSCQSCPIGYNCNVSYNLGQADPPLCEKGYFCNKGYQEICPIGTYGNSVGLEYDHQCTPCPTGYYCKNGRYDINQTCDAGFFCKSGAKSNNDTNNYCPAGFYCEQSATQMPIKCPNGTFSLAGASSVDNCTECQEGYYCMDGSAEKFDCPEGSYCPPGTGNPVPCPKGTYGGKKNLKREYDCSTCPSGSLCNTTGIENPSDFLCPPGYYCIRGSLEPVACPVGYYRAFRGGSSINSCLRCDPGFYCANEAQVVPIVCPNGTYCPSGTQSPIGCPAGYYCPSKSSTPIKCPTGFYCPGRTEFYFKCANGTYCPPGTSIPITCPGGKFGSGVANNTNETVSCDTCGRGQYSTQEMSGLCMDCTPGYVCLGSTNVERPTSIEVNNGYICPPGHYCPLASYREVACPIATYNKYEGRDDITDCLPCKAGYYNDIIGQSGCKQCGPSSSSAEGSSTCSCIGKNRRFAKSIGACLCESGFKPKDGKSDSDSIVDCEANNKQTCADGQEIDLEGYCVDSEDSICKAQCDGSNGSIVSGTGLCSCSSLVVADQVCDATCRSKQPTATLDSSGNVVIYDPKTNKTQTTDPSTINGYVGDFKCQSANQSDCKVYSVGKSDSGDFTYDYSTNQEVLFAAGLRTSLRRQLQSTTSANVITNPVMCIKQGNAVLFSVNSYKQQYPVYYKDSILNTNQNFDYGPFLELQSSIQRGTVINAFSYIFKDAGIYVFKDSSDSNKYTILGVVASDQECSNKDANVQSTTAASLSSIGIVSQPKIVNPQWSFIIGVFVFILLFSFGIVTFIIVMHNRNSAQNIKSSDSNTKKNNIYYEKLNQMEKEDLRKTKWYYCLCKKFNDLANQAAKVQPTDSSGDVSYGDLEKLLAEFKESMDVLKQKMKEDGEKAESQEPQLDEEKNEEDVLIDELNQLRKFVNDNKECIEDFFGIKRDKRDDEEENDENDELNDSRDINDLDNPHDEMSDLLRDQQNQEQQMMNKMKENMNQLKEQLIIQIKDQGEDEKQKMIDDYKFKIDSMNLSEQEKIELLDELEHRLNKVNDILQSEEASQEKKLQDALAKRRKKKDELTKVMVTLNNLKQDDTKQFNEQIEKIAQKEKEEMALMEKDIEKEKNQEAKEIEKQLQANKSERLAEMERKLEEMKRNKESKDWDIEFGDLLNDYGKLVKNVEMEMEFEKAKQMKDLEERIRRRKEMKQRDVQEQRKEREQKFNEQLNDKSKNLGNQIEQIKQLLKPVVNEDLRIQALLDSEDIVRPLERSTDVTQDYRSNQSQAAPFQKQIELVAEEEDQKINNLLEDMKKQADRQNKDHELQKQTLLRKIEEATDSKEKQRLMDQFEKLRKNIDEIQNREAEEQNQKLRDALLNRKARKQKINSKVKEVQQESVLKQVDERTKELLDKNLQKESVEDDVKNMAEKLKSKFEKDELIQVAENFLDQKHLRDLQEYMLALFDERAKALRKYIFDLMTQKQTELELIKEEFQPQYDFLKDKKAKGLITDSQYRDMMAKLQEEESDKRIDAEIQIKELEQKMEEELMIQSVKNRADVEQALKDKQADEKVKMIDFLIGDNQNNETIKQYLEREKKGTLRELVDFKKQKDQEKQKKLKDIEEMRANREQELREKEERMLNWEDKMKQEEAKHMQAFEKQKNAIISKKLNEQKAELLREVNKDEISKLLQQHKRDIANLETALQKEQERQMTNMRKNVGERLKDQETGKIKREIKMAQLIKDKSARQKEMLNVSMASSQVKFGSNRAETKEEQMKKNIEKIKYMQQTVDKKVYFGGKLFVKDHQVKKMELIKKLLKKDDLSSIQQSLLEQQSNMIQSVARLQSQFSDDSLLQDSVSSYATGNLTFKELIDHVNKIEDNYQEISKNILNRPSIHTNE</sequence>
<feature type="region of interest" description="Disordered" evidence="2">
    <location>
        <begin position="2553"/>
        <end position="2573"/>
    </location>
</feature>
<keyword evidence="5" id="KW-1185">Reference proteome</keyword>
<evidence type="ECO:0000256" key="2">
    <source>
        <dbReference type="SAM" id="MobiDB-lite"/>
    </source>
</evidence>
<feature type="coiled-coil region" evidence="1">
    <location>
        <begin position="2953"/>
        <end position="3037"/>
    </location>
</feature>
<dbReference type="Proteomes" id="UP000039865">
    <property type="component" value="Unassembled WGS sequence"/>
</dbReference>
<feature type="coiled-coil region" evidence="1">
    <location>
        <begin position="3176"/>
        <end position="3203"/>
    </location>
</feature>
<feature type="compositionally biased region" description="Acidic residues" evidence="2">
    <location>
        <begin position="2607"/>
        <end position="2618"/>
    </location>
</feature>
<feature type="region of interest" description="Disordered" evidence="2">
    <location>
        <begin position="2606"/>
        <end position="2634"/>
    </location>
</feature>
<dbReference type="Gene3D" id="2.10.50.10">
    <property type="entry name" value="Tumor Necrosis Factor Receptor, subunit A, domain 2"/>
    <property type="match status" value="14"/>
</dbReference>
<keyword evidence="3" id="KW-1133">Transmembrane helix</keyword>
<gene>
    <name evidence="4" type="primary">Contig14707.g15667</name>
    <name evidence="4" type="ORF">STYLEM_774</name>
</gene>
<feature type="transmembrane region" description="Helical" evidence="3">
    <location>
        <begin position="2440"/>
        <end position="2464"/>
    </location>
</feature>
<organism evidence="4 5">
    <name type="scientific">Stylonychia lemnae</name>
    <name type="common">Ciliate</name>
    <dbReference type="NCBI Taxonomy" id="5949"/>
    <lineage>
        <taxon>Eukaryota</taxon>
        <taxon>Sar</taxon>
        <taxon>Alveolata</taxon>
        <taxon>Ciliophora</taxon>
        <taxon>Intramacronucleata</taxon>
        <taxon>Spirotrichea</taxon>
        <taxon>Stichotrichia</taxon>
        <taxon>Sporadotrichida</taxon>
        <taxon>Oxytrichidae</taxon>
        <taxon>Stylonychinae</taxon>
        <taxon>Stylonychia</taxon>
    </lineage>
</organism>
<feature type="coiled-coil region" evidence="1">
    <location>
        <begin position="3260"/>
        <end position="3362"/>
    </location>
</feature>
<evidence type="ECO:0000256" key="1">
    <source>
        <dbReference type="SAM" id="Coils"/>
    </source>
</evidence>
<dbReference type="SUPFAM" id="SSF57184">
    <property type="entry name" value="Growth factor receptor domain"/>
    <property type="match status" value="7"/>
</dbReference>
<dbReference type="SMART" id="SM01411">
    <property type="entry name" value="Ephrin_rec_like"/>
    <property type="match status" value="32"/>
</dbReference>
<reference evidence="4 5" key="1">
    <citation type="submission" date="2014-06" db="EMBL/GenBank/DDBJ databases">
        <authorList>
            <person name="Swart Estienne"/>
        </authorList>
    </citation>
    <scope>NUCLEOTIDE SEQUENCE [LARGE SCALE GENOMIC DNA]</scope>
    <source>
        <strain evidence="4 5">130c</strain>
    </source>
</reference>
<dbReference type="OMA" id="PAQMRCY"/>
<dbReference type="EMBL" id="CCKQ01000727">
    <property type="protein sequence ID" value="CDW71824.1"/>
    <property type="molecule type" value="Genomic_DNA"/>
</dbReference>
<name>A0A077ZQW7_STYLE</name>
<keyword evidence="3" id="KW-0472">Membrane</keyword>
<accession>A0A077ZQW7</accession>
<proteinExistence type="predicted"/>
<dbReference type="PANTHER" id="PTHR47236">
    <property type="entry name" value="GENE, 32742-RELATED-RELATED"/>
    <property type="match status" value="1"/>
</dbReference>
<protein>
    <submittedName>
        <fullName evidence="4">Gcc2 and gcc3 domain-containing protein</fullName>
    </submittedName>
</protein>
<feature type="region of interest" description="Disordered" evidence="2">
    <location>
        <begin position="2861"/>
        <end position="2880"/>
    </location>
</feature>
<dbReference type="OrthoDB" id="347037at2759"/>
<feature type="coiled-coil region" evidence="1">
    <location>
        <begin position="2634"/>
        <end position="2669"/>
    </location>
</feature>
<evidence type="ECO:0000313" key="5">
    <source>
        <dbReference type="Proteomes" id="UP000039865"/>
    </source>
</evidence>
<evidence type="ECO:0000313" key="4">
    <source>
        <dbReference type="EMBL" id="CDW71824.1"/>
    </source>
</evidence>
<feature type="compositionally biased region" description="Basic and acidic residues" evidence="2">
    <location>
        <begin position="2865"/>
        <end position="2880"/>
    </location>
</feature>
<evidence type="ECO:0000256" key="3">
    <source>
        <dbReference type="SAM" id="Phobius"/>
    </source>
</evidence>
<keyword evidence="3" id="KW-0812">Transmembrane</keyword>
<dbReference type="InterPro" id="IPR009030">
    <property type="entry name" value="Growth_fac_rcpt_cys_sf"/>
</dbReference>
<dbReference type="InParanoid" id="A0A077ZQW7"/>
<feature type="coiled-coil region" evidence="1">
    <location>
        <begin position="2700"/>
        <end position="2822"/>
    </location>
</feature>
<keyword evidence="1" id="KW-0175">Coiled coil</keyword>